<dbReference type="RefSeq" id="XP_064699864.1">
    <property type="nucleotide sequence ID" value="XM_064855495.1"/>
</dbReference>
<sequence length="369" mass="40779">MEDDTQVAISSTGVNPDHIILFSKQLKENERLPNGYLQSWQDVQKAAQDSTARLFLDAGGFNAWLAYILVKQNAEKQSHFRGKAAFSTLINELEATPAEYRKALAGAVASSTETRVRDRMQNVYEKLIKESQNDILQQNKRRRTTDCEGSLPTTSGDMPSPPAASSSAVYLSIDRSPQGQRLVYLSSDMFTGTEQEVVNGSLAEIGKFFPPYLSKAIRRIQDPSNENAFVATISMTFPDARVTTMIECQMALEITANKVEHMAKELFNAHLETTEGLRYICLPGGARVVPNPKFTLRGCRHDIISSMFGLETYAAVMASPPYQVEAKLGHDTTECISMVISQGANDVAIVFLSLGLREGTLIADKLRLR</sequence>
<keyword evidence="3" id="KW-1185">Reference proteome</keyword>
<evidence type="ECO:0000313" key="3">
    <source>
        <dbReference type="Proteomes" id="UP001358417"/>
    </source>
</evidence>
<accession>A0AAV9MRW7</accession>
<dbReference type="Proteomes" id="UP001358417">
    <property type="component" value="Unassembled WGS sequence"/>
</dbReference>
<dbReference type="EMBL" id="JAVRRD010000063">
    <property type="protein sequence ID" value="KAK5043474.1"/>
    <property type="molecule type" value="Genomic_DNA"/>
</dbReference>
<name>A0AAV9MRW7_9EURO</name>
<proteinExistence type="predicted"/>
<protein>
    <submittedName>
        <fullName evidence="2">Uncharacterized protein</fullName>
    </submittedName>
</protein>
<organism evidence="2 3">
    <name type="scientific">Exophiala bonariae</name>
    <dbReference type="NCBI Taxonomy" id="1690606"/>
    <lineage>
        <taxon>Eukaryota</taxon>
        <taxon>Fungi</taxon>
        <taxon>Dikarya</taxon>
        <taxon>Ascomycota</taxon>
        <taxon>Pezizomycotina</taxon>
        <taxon>Eurotiomycetes</taxon>
        <taxon>Chaetothyriomycetidae</taxon>
        <taxon>Chaetothyriales</taxon>
        <taxon>Herpotrichiellaceae</taxon>
        <taxon>Exophiala</taxon>
    </lineage>
</organism>
<evidence type="ECO:0000256" key="1">
    <source>
        <dbReference type="SAM" id="MobiDB-lite"/>
    </source>
</evidence>
<dbReference type="AlphaFoldDB" id="A0AAV9MRW7"/>
<feature type="region of interest" description="Disordered" evidence="1">
    <location>
        <begin position="134"/>
        <end position="167"/>
    </location>
</feature>
<gene>
    <name evidence="2" type="ORF">LTR84_011968</name>
</gene>
<reference evidence="2 3" key="1">
    <citation type="submission" date="2023-08" db="EMBL/GenBank/DDBJ databases">
        <title>Black Yeasts Isolated from many extreme environments.</title>
        <authorList>
            <person name="Coleine C."/>
            <person name="Stajich J.E."/>
            <person name="Selbmann L."/>
        </authorList>
    </citation>
    <scope>NUCLEOTIDE SEQUENCE [LARGE SCALE GENOMIC DNA]</scope>
    <source>
        <strain evidence="2 3">CCFEE 5792</strain>
    </source>
</reference>
<comment type="caution">
    <text evidence="2">The sequence shown here is derived from an EMBL/GenBank/DDBJ whole genome shotgun (WGS) entry which is preliminary data.</text>
</comment>
<evidence type="ECO:0000313" key="2">
    <source>
        <dbReference type="EMBL" id="KAK5043474.1"/>
    </source>
</evidence>
<dbReference type="GeneID" id="89980117"/>